<dbReference type="InterPro" id="IPR038731">
    <property type="entry name" value="RgtA/B/C-like"/>
</dbReference>
<proteinExistence type="predicted"/>
<feature type="non-terminal residue" evidence="3">
    <location>
        <position position="1"/>
    </location>
</feature>
<evidence type="ECO:0000313" key="3">
    <source>
        <dbReference type="EMBL" id="GAG39257.1"/>
    </source>
</evidence>
<keyword evidence="1" id="KW-0812">Transmembrane</keyword>
<sequence length="243" mass="26917">NLHYYGAAFDLLCAVGKRLSPLPAYDTRHLLNAAVALVGVLGCWFVARELGTARTAFLAAALLLLTPRWWGHGFNNPKDIPFAVGYVWSIYALLRVRPTLPRVPLRLALGAGVAIGMTLAVRSGGLILFGYLGLLMLASLPSLRPGLPHIQRLAWSFVAILVPAWLVMLAFWPWLWSRPLTGPFESLLVMANHMWVGRVLFAGQTFASTEIPRAYEIQWLWITLPEIFLLGLLLSLGHLKEEG</sequence>
<dbReference type="AlphaFoldDB" id="X0XVJ2"/>
<keyword evidence="1" id="KW-0472">Membrane</keyword>
<accession>X0XVJ2</accession>
<dbReference type="EMBL" id="BARS01048697">
    <property type="protein sequence ID" value="GAG39257.1"/>
    <property type="molecule type" value="Genomic_DNA"/>
</dbReference>
<name>X0XVJ2_9ZZZZ</name>
<feature type="domain" description="Glycosyltransferase RgtA/B/C/D-like" evidence="2">
    <location>
        <begin position="31"/>
        <end position="160"/>
    </location>
</feature>
<reference evidence="3" key="1">
    <citation type="journal article" date="2014" name="Front. Microbiol.">
        <title>High frequency of phylogenetically diverse reductive dehalogenase-homologous genes in deep subseafloor sedimentary metagenomes.</title>
        <authorList>
            <person name="Kawai M."/>
            <person name="Futagami T."/>
            <person name="Toyoda A."/>
            <person name="Takaki Y."/>
            <person name="Nishi S."/>
            <person name="Hori S."/>
            <person name="Arai W."/>
            <person name="Tsubouchi T."/>
            <person name="Morono Y."/>
            <person name="Uchiyama I."/>
            <person name="Ito T."/>
            <person name="Fujiyama A."/>
            <person name="Inagaki F."/>
            <person name="Takami H."/>
        </authorList>
    </citation>
    <scope>NUCLEOTIDE SEQUENCE</scope>
    <source>
        <strain evidence="3">Expedition CK06-06</strain>
    </source>
</reference>
<feature type="transmembrane region" description="Helical" evidence="1">
    <location>
        <begin position="108"/>
        <end position="133"/>
    </location>
</feature>
<feature type="transmembrane region" description="Helical" evidence="1">
    <location>
        <begin position="29"/>
        <end position="47"/>
    </location>
</feature>
<evidence type="ECO:0000256" key="1">
    <source>
        <dbReference type="SAM" id="Phobius"/>
    </source>
</evidence>
<feature type="non-terminal residue" evidence="3">
    <location>
        <position position="243"/>
    </location>
</feature>
<feature type="transmembrane region" description="Helical" evidence="1">
    <location>
        <begin position="153"/>
        <end position="175"/>
    </location>
</feature>
<organism evidence="3">
    <name type="scientific">marine sediment metagenome</name>
    <dbReference type="NCBI Taxonomy" id="412755"/>
    <lineage>
        <taxon>unclassified sequences</taxon>
        <taxon>metagenomes</taxon>
        <taxon>ecological metagenomes</taxon>
    </lineage>
</organism>
<protein>
    <recommendedName>
        <fullName evidence="2">Glycosyltransferase RgtA/B/C/D-like domain-containing protein</fullName>
    </recommendedName>
</protein>
<feature type="transmembrane region" description="Helical" evidence="1">
    <location>
        <begin position="219"/>
        <end position="239"/>
    </location>
</feature>
<comment type="caution">
    <text evidence="3">The sequence shown here is derived from an EMBL/GenBank/DDBJ whole genome shotgun (WGS) entry which is preliminary data.</text>
</comment>
<gene>
    <name evidence="3" type="ORF">S01H1_72939</name>
</gene>
<dbReference type="Pfam" id="PF13231">
    <property type="entry name" value="PMT_2"/>
    <property type="match status" value="1"/>
</dbReference>
<keyword evidence="1" id="KW-1133">Transmembrane helix</keyword>
<evidence type="ECO:0000259" key="2">
    <source>
        <dbReference type="Pfam" id="PF13231"/>
    </source>
</evidence>